<accession>A0A6S7B232</accession>
<proteinExistence type="predicted"/>
<feature type="region of interest" description="Disordered" evidence="1">
    <location>
        <begin position="149"/>
        <end position="175"/>
    </location>
</feature>
<evidence type="ECO:0000256" key="1">
    <source>
        <dbReference type="SAM" id="MobiDB-lite"/>
    </source>
</evidence>
<gene>
    <name evidence="3" type="ORF">LMG28138_01542</name>
</gene>
<feature type="domain" description="Chorismatase FkbO/Hyg5-like N-terminal" evidence="2">
    <location>
        <begin position="30"/>
        <end position="152"/>
    </location>
</feature>
<reference evidence="3 4" key="1">
    <citation type="submission" date="2020-04" db="EMBL/GenBank/DDBJ databases">
        <authorList>
            <person name="De Canck E."/>
        </authorList>
    </citation>
    <scope>NUCLEOTIDE SEQUENCE [LARGE SCALE GENOMIC DNA]</scope>
    <source>
        <strain evidence="3 4">LMG 28138</strain>
    </source>
</reference>
<dbReference type="InterPro" id="IPR049368">
    <property type="entry name" value="FkbO_Hyg5-like_N"/>
</dbReference>
<dbReference type="Proteomes" id="UP000494115">
    <property type="component" value="Unassembled WGS sequence"/>
</dbReference>
<protein>
    <recommendedName>
        <fullName evidence="2">Chorismatase FkbO/Hyg5-like N-terminal domain-containing protein</fullName>
    </recommendedName>
</protein>
<dbReference type="SUPFAM" id="SSF55298">
    <property type="entry name" value="YjgF-like"/>
    <property type="match status" value="1"/>
</dbReference>
<feature type="compositionally biased region" description="Basic and acidic residues" evidence="1">
    <location>
        <begin position="151"/>
        <end position="166"/>
    </location>
</feature>
<dbReference type="CDD" id="cd06153">
    <property type="entry name" value="YjgF_YER057c_UK114_like_5"/>
    <property type="match status" value="1"/>
</dbReference>
<dbReference type="Pfam" id="PF21168">
    <property type="entry name" value="FkbO_Hyg5-like_N"/>
    <property type="match status" value="1"/>
</dbReference>
<dbReference type="Gene3D" id="3.30.1330.40">
    <property type="entry name" value="RutC-like"/>
    <property type="match status" value="1"/>
</dbReference>
<dbReference type="RefSeq" id="WP_175104159.1">
    <property type="nucleotide sequence ID" value="NZ_CADIKM010000005.1"/>
</dbReference>
<organism evidence="3 4">
    <name type="scientific">Pararobbsia alpina</name>
    <dbReference type="NCBI Taxonomy" id="621374"/>
    <lineage>
        <taxon>Bacteria</taxon>
        <taxon>Pseudomonadati</taxon>
        <taxon>Pseudomonadota</taxon>
        <taxon>Betaproteobacteria</taxon>
        <taxon>Burkholderiales</taxon>
        <taxon>Burkholderiaceae</taxon>
        <taxon>Pararobbsia</taxon>
    </lineage>
</organism>
<keyword evidence="4" id="KW-1185">Reference proteome</keyword>
<evidence type="ECO:0000313" key="4">
    <source>
        <dbReference type="Proteomes" id="UP000494115"/>
    </source>
</evidence>
<dbReference type="InterPro" id="IPR035959">
    <property type="entry name" value="RutC-like_sf"/>
</dbReference>
<sequence length="350" mass="37315">MEVLRDPRWVAHGVLDRFATGLPERLDATVEGRRGCVRFVRNDTVLFGVIELDEAPLTAGFVRAAAEPGAPARVLPVEAVTRQAYDALFACVAAEGFPYLARIWNFIPDIIGEQGGQERYRLFNVARQAAFAAAGRTVTGDVPAATGIGLDADRGGSGRAEAHADSDEGSCVNPGVDSDAEPVAGFVPHRLQIYFIASRIRALPIENPRQVSAFHYPPQYGPKSPTFARAVVLPIEPAPLLLISGTASIVGHQTVHPGDVAAQTRETIANLSALVAAANERVGKASFSLDRLAYRIYIRRASDFAAVRAVVETQLGAIQHHEVRGDICRPDLLVEIEASGAGRAAPGDSS</sequence>
<dbReference type="AlphaFoldDB" id="A0A6S7B232"/>
<dbReference type="EMBL" id="CADIKM010000005">
    <property type="protein sequence ID" value="CAB3782954.1"/>
    <property type="molecule type" value="Genomic_DNA"/>
</dbReference>
<evidence type="ECO:0000313" key="3">
    <source>
        <dbReference type="EMBL" id="CAB3782954.1"/>
    </source>
</evidence>
<evidence type="ECO:0000259" key="2">
    <source>
        <dbReference type="Pfam" id="PF21168"/>
    </source>
</evidence>
<name>A0A6S7B232_9BURK</name>